<dbReference type="Proteomes" id="UP000199197">
    <property type="component" value="Unassembled WGS sequence"/>
</dbReference>
<organism evidence="2 3">
    <name type="scientific">Candidatus Chryseopegocella kryptomonas</name>
    <dbReference type="NCBI Taxonomy" id="1633643"/>
    <lineage>
        <taxon>Bacteria</taxon>
        <taxon>Pseudomonadati</taxon>
        <taxon>Candidatus Kryptoniota</taxon>
        <taxon>Candidatus Chryseopegocella</taxon>
    </lineage>
</organism>
<dbReference type="GO" id="GO:0009036">
    <property type="term" value="F:type II site-specific deoxyribonuclease activity"/>
    <property type="evidence" value="ECO:0007669"/>
    <property type="project" value="InterPro"/>
</dbReference>
<dbReference type="InterPro" id="IPR015109">
    <property type="entry name" value="Restrct_endonuc_II_EcoRII_C"/>
</dbReference>
<dbReference type="InterPro" id="IPR011335">
    <property type="entry name" value="Restrct_endonuc-II-like"/>
</dbReference>
<dbReference type="EMBL" id="CZVW01000002">
    <property type="protein sequence ID" value="CUS97250.1"/>
    <property type="molecule type" value="Genomic_DNA"/>
</dbReference>
<dbReference type="RefSeq" id="WP_092347279.1">
    <property type="nucleotide sequence ID" value="NZ_CZVW01000002.1"/>
</dbReference>
<dbReference type="AlphaFoldDB" id="A0A0P1MNS7"/>
<evidence type="ECO:0000313" key="2">
    <source>
        <dbReference type="EMBL" id="CUS97250.1"/>
    </source>
</evidence>
<dbReference type="SUPFAM" id="SSF52980">
    <property type="entry name" value="Restriction endonuclease-like"/>
    <property type="match status" value="1"/>
</dbReference>
<evidence type="ECO:0000259" key="1">
    <source>
        <dbReference type="Pfam" id="PF09019"/>
    </source>
</evidence>
<proteinExistence type="predicted"/>
<feature type="domain" description="Restriction endonuclease type II EcoRII C-terminal" evidence="1">
    <location>
        <begin position="109"/>
        <end position="229"/>
    </location>
</feature>
<sequence length="250" mass="29245">MDISLNLKKEIPTVDKIIDETWKSVNPSLQDVEENFGNFLLKFDLEATNIFKRYERKILRRLAEKWIENQKEEIKEKFRKILRQPDWKSFIEEASKLFEEFGILVQNLEKILGNMRKARGGKTFEKVVAKALNFIGVSCEIPKGKASKKLRRIDIVIPSVGVALRTPDKAIFLTCKRTLRERWKQEVPSAGPNRRVYLITIDEELSENKAREINEKGLIAFVRDELKESKFKNFHCIRKLSDLPREVGKL</sequence>
<name>A0A0P1MNS7_9BACT</name>
<dbReference type="Pfam" id="PF09019">
    <property type="entry name" value="EcoRII-C"/>
    <property type="match status" value="1"/>
</dbReference>
<dbReference type="Gene3D" id="3.40.91.80">
    <property type="match status" value="1"/>
</dbReference>
<dbReference type="GO" id="GO:0009307">
    <property type="term" value="P:DNA restriction-modification system"/>
    <property type="evidence" value="ECO:0007669"/>
    <property type="project" value="InterPro"/>
</dbReference>
<accession>A0A0P1MNS7</accession>
<dbReference type="OrthoDB" id="9816440at2"/>
<gene>
    <name evidence="2" type="ORF">JGI23_00270</name>
</gene>
<protein>
    <submittedName>
        <fullName evidence="2">EcoRII C terminal</fullName>
    </submittedName>
</protein>
<evidence type="ECO:0000313" key="3">
    <source>
        <dbReference type="Proteomes" id="UP000199197"/>
    </source>
</evidence>
<keyword evidence="3" id="KW-1185">Reference proteome</keyword>
<reference evidence="3" key="1">
    <citation type="submission" date="2015-11" db="EMBL/GenBank/DDBJ databases">
        <authorList>
            <person name="Varghese N."/>
        </authorList>
    </citation>
    <scope>NUCLEOTIDE SEQUENCE [LARGE SCALE GENOMIC DNA]</scope>
    <source>
        <strain evidence="3">JGI-23</strain>
    </source>
</reference>
<dbReference type="GO" id="GO:0003677">
    <property type="term" value="F:DNA binding"/>
    <property type="evidence" value="ECO:0007669"/>
    <property type="project" value="InterPro"/>
</dbReference>
<dbReference type="InterPro" id="IPR038365">
    <property type="entry name" value="EcoRII_C_sf"/>
</dbReference>